<keyword evidence="1" id="KW-0472">Membrane</keyword>
<dbReference type="Proteomes" id="UP000318141">
    <property type="component" value="Unassembled WGS sequence"/>
</dbReference>
<sequence length="89" mass="8781">MSAPGPAMPTPDESIYLVACALAMGGLAAQAMGWRPGMACAMAGFLVAVLATLLAGREGVLLVAAAITLAGAVAGVSAWKGGGRRRWPG</sequence>
<dbReference type="AlphaFoldDB" id="A0A562BM42"/>
<evidence type="ECO:0000256" key="1">
    <source>
        <dbReference type="SAM" id="Phobius"/>
    </source>
</evidence>
<feature type="transmembrane region" description="Helical" evidence="1">
    <location>
        <begin position="38"/>
        <end position="55"/>
    </location>
</feature>
<organism evidence="2 3">
    <name type="scientific">Cupriavidus gilardii J11</name>
    <dbReference type="NCBI Taxonomy" id="936133"/>
    <lineage>
        <taxon>Bacteria</taxon>
        <taxon>Pseudomonadati</taxon>
        <taxon>Pseudomonadota</taxon>
        <taxon>Betaproteobacteria</taxon>
        <taxon>Burkholderiales</taxon>
        <taxon>Burkholderiaceae</taxon>
        <taxon>Cupriavidus</taxon>
    </lineage>
</organism>
<dbReference type="EMBL" id="VLJN01000015">
    <property type="protein sequence ID" value="TWG85999.1"/>
    <property type="molecule type" value="Genomic_DNA"/>
</dbReference>
<feature type="transmembrane region" description="Helical" evidence="1">
    <location>
        <begin position="61"/>
        <end position="79"/>
    </location>
</feature>
<reference evidence="2 3" key="1">
    <citation type="submission" date="2019-07" db="EMBL/GenBank/DDBJ databases">
        <title>Genome sequencing of lignin-degrading bacterial isolates.</title>
        <authorList>
            <person name="Gladden J."/>
        </authorList>
    </citation>
    <scope>NUCLEOTIDE SEQUENCE [LARGE SCALE GENOMIC DNA]</scope>
    <source>
        <strain evidence="2 3">J11</strain>
    </source>
</reference>
<keyword evidence="1" id="KW-1133">Transmembrane helix</keyword>
<gene>
    <name evidence="2" type="ORF">L602_002200000540</name>
</gene>
<keyword evidence="1" id="KW-0812">Transmembrane</keyword>
<keyword evidence="3" id="KW-1185">Reference proteome</keyword>
<proteinExistence type="predicted"/>
<accession>A0A562BM42</accession>
<name>A0A562BM42_9BURK</name>
<comment type="caution">
    <text evidence="2">The sequence shown here is derived from an EMBL/GenBank/DDBJ whole genome shotgun (WGS) entry which is preliminary data.</text>
</comment>
<protein>
    <submittedName>
        <fullName evidence="2">Uncharacterized protein</fullName>
    </submittedName>
</protein>
<evidence type="ECO:0000313" key="3">
    <source>
        <dbReference type="Proteomes" id="UP000318141"/>
    </source>
</evidence>
<evidence type="ECO:0000313" key="2">
    <source>
        <dbReference type="EMBL" id="TWG85999.1"/>
    </source>
</evidence>
<feature type="transmembrane region" description="Helical" evidence="1">
    <location>
        <begin position="14"/>
        <end position="31"/>
    </location>
</feature>